<gene>
    <name evidence="1" type="ordered locus">NT01EI_3209</name>
</gene>
<evidence type="ECO:0000313" key="2">
    <source>
        <dbReference type="Proteomes" id="UP000001485"/>
    </source>
</evidence>
<dbReference type="AlphaFoldDB" id="C5BGE7"/>
<protein>
    <submittedName>
        <fullName evidence="1">Uncharacterized protein</fullName>
    </submittedName>
</protein>
<dbReference type="KEGG" id="eic:NT01EI_3209"/>
<name>C5BGE7_EDWI9</name>
<dbReference type="HOGENOM" id="CLU_3167442_0_0_6"/>
<evidence type="ECO:0000313" key="1">
    <source>
        <dbReference type="EMBL" id="ACR70354.1"/>
    </source>
</evidence>
<reference evidence="2" key="1">
    <citation type="submission" date="2009-03" db="EMBL/GenBank/DDBJ databases">
        <title>Complete genome sequence of Edwardsiella ictaluri 93-146.</title>
        <authorList>
            <person name="Williams M.L."/>
            <person name="Gillaspy A.F."/>
            <person name="Dyer D.W."/>
            <person name="Thune R.L."/>
            <person name="Waldbieser G.C."/>
            <person name="Schuster S.C."/>
            <person name="Gipson J."/>
            <person name="Zaitshik J."/>
            <person name="Landry C."/>
            <person name="Lawrence M.L."/>
        </authorList>
    </citation>
    <scope>NUCLEOTIDE SEQUENCE [LARGE SCALE GENOMIC DNA]</scope>
    <source>
        <strain evidence="2">93-146</strain>
    </source>
</reference>
<sequence length="47" mass="5676">MTKIRDFPLTLCSVARYAEIIKAEKTERYLYDYQYYQQTNGNHCCHP</sequence>
<proteinExistence type="predicted"/>
<dbReference type="EMBL" id="CP001600">
    <property type="protein sequence ID" value="ACR70354.1"/>
    <property type="molecule type" value="Genomic_DNA"/>
</dbReference>
<dbReference type="Proteomes" id="UP000001485">
    <property type="component" value="Chromosome"/>
</dbReference>
<accession>C5BGE7</accession>
<reference evidence="1 2" key="2">
    <citation type="journal article" date="2012" name="J. Bacteriol.">
        <title>Genome Sequence of Edwardsiella ictaluri 93-146, a Strain Associated with a Natural Channel Catfish Outbreak of Enteric Septicemia of Catfish.</title>
        <authorList>
            <person name="Williams M.L."/>
            <person name="Gillaspy A.F."/>
            <person name="Dyer D.W."/>
            <person name="Thune R.L."/>
            <person name="Waldbieser G.C."/>
            <person name="Schuster S.C."/>
            <person name="Gipson J."/>
            <person name="Zaitshik J."/>
            <person name="Landry C."/>
            <person name="Banes M.M."/>
            <person name="Lawrence M.L."/>
        </authorList>
    </citation>
    <scope>NUCLEOTIDE SEQUENCE [LARGE SCALE GENOMIC DNA]</scope>
    <source>
        <strain evidence="1 2">93-146</strain>
    </source>
</reference>
<organism evidence="1 2">
    <name type="scientific">Edwardsiella ictaluri (strain 93-146)</name>
    <dbReference type="NCBI Taxonomy" id="634503"/>
    <lineage>
        <taxon>Bacteria</taxon>
        <taxon>Pseudomonadati</taxon>
        <taxon>Pseudomonadota</taxon>
        <taxon>Gammaproteobacteria</taxon>
        <taxon>Enterobacterales</taxon>
        <taxon>Hafniaceae</taxon>
        <taxon>Edwardsiella</taxon>
    </lineage>
</organism>